<reference evidence="1 2" key="1">
    <citation type="submission" date="2023-11" db="EMBL/GenBank/DDBJ databases">
        <title>Halocaridina rubra genome assembly.</title>
        <authorList>
            <person name="Smith C."/>
        </authorList>
    </citation>
    <scope>NUCLEOTIDE SEQUENCE [LARGE SCALE GENOMIC DNA]</scope>
    <source>
        <strain evidence="1">EP-1</strain>
        <tissue evidence="1">Whole</tissue>
    </source>
</reference>
<dbReference type="EMBL" id="JAXCGZ010018637">
    <property type="protein sequence ID" value="KAK7067379.1"/>
    <property type="molecule type" value="Genomic_DNA"/>
</dbReference>
<dbReference type="Proteomes" id="UP001381693">
    <property type="component" value="Unassembled WGS sequence"/>
</dbReference>
<sequence>VAIMATTSWGEGEWDPGDYWDCGGPPPPPLMCLQRHDLLQCHPLSLMTARICCPVLLSQELI</sequence>
<organism evidence="1 2">
    <name type="scientific">Halocaridina rubra</name>
    <name type="common">Hawaiian red shrimp</name>
    <dbReference type="NCBI Taxonomy" id="373956"/>
    <lineage>
        <taxon>Eukaryota</taxon>
        <taxon>Metazoa</taxon>
        <taxon>Ecdysozoa</taxon>
        <taxon>Arthropoda</taxon>
        <taxon>Crustacea</taxon>
        <taxon>Multicrustacea</taxon>
        <taxon>Malacostraca</taxon>
        <taxon>Eumalacostraca</taxon>
        <taxon>Eucarida</taxon>
        <taxon>Decapoda</taxon>
        <taxon>Pleocyemata</taxon>
        <taxon>Caridea</taxon>
        <taxon>Atyoidea</taxon>
        <taxon>Atyidae</taxon>
        <taxon>Halocaridina</taxon>
    </lineage>
</organism>
<evidence type="ECO:0000313" key="1">
    <source>
        <dbReference type="EMBL" id="KAK7067379.1"/>
    </source>
</evidence>
<accession>A0AAN8WTZ7</accession>
<name>A0AAN8WTZ7_HALRR</name>
<protein>
    <submittedName>
        <fullName evidence="1">Uncharacterized protein</fullName>
    </submittedName>
</protein>
<keyword evidence="2" id="KW-1185">Reference proteome</keyword>
<gene>
    <name evidence="1" type="ORF">SK128_006209</name>
</gene>
<dbReference type="AlphaFoldDB" id="A0AAN8WTZ7"/>
<proteinExistence type="predicted"/>
<evidence type="ECO:0000313" key="2">
    <source>
        <dbReference type="Proteomes" id="UP001381693"/>
    </source>
</evidence>
<feature type="non-terminal residue" evidence="1">
    <location>
        <position position="1"/>
    </location>
</feature>
<comment type="caution">
    <text evidence="1">The sequence shown here is derived from an EMBL/GenBank/DDBJ whole genome shotgun (WGS) entry which is preliminary data.</text>
</comment>